<keyword evidence="2" id="KW-1185">Reference proteome</keyword>
<comment type="caution">
    <text evidence="1">The sequence shown here is derived from an EMBL/GenBank/DDBJ whole genome shotgun (WGS) entry which is preliminary data.</text>
</comment>
<accession>A0ACC5QXI1</accession>
<reference evidence="1" key="1">
    <citation type="submission" date="2021-01" db="EMBL/GenBank/DDBJ databases">
        <authorList>
            <person name="Sun Q."/>
        </authorList>
    </citation>
    <scope>NUCLEOTIDE SEQUENCE</scope>
    <source>
        <strain evidence="1">YIM B02566</strain>
    </source>
</reference>
<evidence type="ECO:0000313" key="1">
    <source>
        <dbReference type="EMBL" id="MBK1864921.1"/>
    </source>
</evidence>
<dbReference type="EMBL" id="JAENHL010000003">
    <property type="protein sequence ID" value="MBK1864921.1"/>
    <property type="molecule type" value="Genomic_DNA"/>
</dbReference>
<protein>
    <submittedName>
        <fullName evidence="1">2-hydroxychromene-2-carboxylate isomerase</fullName>
    </submittedName>
</protein>
<evidence type="ECO:0000313" key="2">
    <source>
        <dbReference type="Proteomes" id="UP000616151"/>
    </source>
</evidence>
<sequence>MRPKLDFWYEFASTYSYLAALRIDGLARERKVDIVWRPFLLGPIFKAQGWDSSPFNLFPAKGGYMWRDLERLCVAQGLAFRKPAPFPQSSLLAARVAWTDQMIIHRPEFSRRVLLAEFAGGGRIDDEAVLAGILRSLDLDDRVILAAARTDRVKSRLRRETDEAIRLGLFGAPSFVTADGELFWGNDRLDAAFDWVAGRAEDL</sequence>
<proteinExistence type="predicted"/>
<organism evidence="1 2">
    <name type="scientific">Taklimakanibacter albus</name>
    <dbReference type="NCBI Taxonomy" id="2800327"/>
    <lineage>
        <taxon>Bacteria</taxon>
        <taxon>Pseudomonadati</taxon>
        <taxon>Pseudomonadota</taxon>
        <taxon>Alphaproteobacteria</taxon>
        <taxon>Hyphomicrobiales</taxon>
        <taxon>Aestuariivirgaceae</taxon>
        <taxon>Taklimakanibacter</taxon>
    </lineage>
</organism>
<keyword evidence="1" id="KW-0413">Isomerase</keyword>
<name>A0ACC5QXI1_9HYPH</name>
<gene>
    <name evidence="1" type="ORF">JHL16_01020</name>
</gene>
<dbReference type="Proteomes" id="UP000616151">
    <property type="component" value="Unassembled WGS sequence"/>
</dbReference>